<keyword evidence="6 10" id="KW-0863">Zinc-finger</keyword>
<dbReference type="SUPFAM" id="SSF57850">
    <property type="entry name" value="RING/U-box"/>
    <property type="match status" value="1"/>
</dbReference>
<dbReference type="GO" id="GO:0005634">
    <property type="term" value="C:nucleus"/>
    <property type="evidence" value="ECO:0007669"/>
    <property type="project" value="UniProtKB-SubCell"/>
</dbReference>
<dbReference type="GO" id="GO:0000724">
    <property type="term" value="P:double-strand break repair via homologous recombination"/>
    <property type="evidence" value="ECO:0007669"/>
    <property type="project" value="InterPro"/>
</dbReference>
<evidence type="ECO:0000256" key="7">
    <source>
        <dbReference type="ARBA" id="ARBA00022786"/>
    </source>
</evidence>
<evidence type="ECO:0000256" key="4">
    <source>
        <dbReference type="ARBA" id="ARBA00022679"/>
    </source>
</evidence>
<feature type="compositionally biased region" description="Basic residues" evidence="11">
    <location>
        <begin position="1"/>
        <end position="12"/>
    </location>
</feature>
<evidence type="ECO:0000256" key="8">
    <source>
        <dbReference type="ARBA" id="ARBA00022833"/>
    </source>
</evidence>
<dbReference type="GO" id="GO:0030915">
    <property type="term" value="C:Smc5-Smc6 complex"/>
    <property type="evidence" value="ECO:0007669"/>
    <property type="project" value="InterPro"/>
</dbReference>
<comment type="subcellular location">
    <subcellularLocation>
        <location evidence="1">Nucleus</location>
    </subcellularLocation>
</comment>
<feature type="region of interest" description="Disordered" evidence="11">
    <location>
        <begin position="1"/>
        <end position="93"/>
    </location>
</feature>
<dbReference type="PROSITE" id="PS51044">
    <property type="entry name" value="ZF_SP_RING"/>
    <property type="match status" value="1"/>
</dbReference>
<dbReference type="GO" id="GO:0016925">
    <property type="term" value="P:protein sumoylation"/>
    <property type="evidence" value="ECO:0007669"/>
    <property type="project" value="TreeGrafter"/>
</dbReference>
<keyword evidence="14" id="KW-1185">Reference proteome</keyword>
<keyword evidence="5" id="KW-0479">Metal-binding</keyword>
<evidence type="ECO:0000313" key="14">
    <source>
        <dbReference type="Proteomes" id="UP001221142"/>
    </source>
</evidence>
<dbReference type="InterPro" id="IPR026846">
    <property type="entry name" value="Nse2(Mms21)"/>
</dbReference>
<feature type="compositionally biased region" description="Basic and acidic residues" evidence="11">
    <location>
        <begin position="320"/>
        <end position="333"/>
    </location>
</feature>
<proteinExistence type="inferred from homology"/>
<name>A0AAD7FX24_9AGAR</name>
<feature type="compositionally biased region" description="Acidic residues" evidence="11">
    <location>
        <begin position="73"/>
        <end position="88"/>
    </location>
</feature>
<keyword evidence="7" id="KW-0833">Ubl conjugation pathway</keyword>
<comment type="pathway">
    <text evidence="2">Protein modification; protein sumoylation.</text>
</comment>
<reference evidence="13" key="1">
    <citation type="submission" date="2023-03" db="EMBL/GenBank/DDBJ databases">
        <title>Massive genome expansion in bonnet fungi (Mycena s.s.) driven by repeated elements and novel gene families across ecological guilds.</title>
        <authorList>
            <consortium name="Lawrence Berkeley National Laboratory"/>
            <person name="Harder C.B."/>
            <person name="Miyauchi S."/>
            <person name="Viragh M."/>
            <person name="Kuo A."/>
            <person name="Thoen E."/>
            <person name="Andreopoulos B."/>
            <person name="Lu D."/>
            <person name="Skrede I."/>
            <person name="Drula E."/>
            <person name="Henrissat B."/>
            <person name="Morin E."/>
            <person name="Kohler A."/>
            <person name="Barry K."/>
            <person name="LaButti K."/>
            <person name="Morin E."/>
            <person name="Salamov A."/>
            <person name="Lipzen A."/>
            <person name="Mereny Z."/>
            <person name="Hegedus B."/>
            <person name="Baldrian P."/>
            <person name="Stursova M."/>
            <person name="Weitz H."/>
            <person name="Taylor A."/>
            <person name="Grigoriev I.V."/>
            <person name="Nagy L.G."/>
            <person name="Martin F."/>
            <person name="Kauserud H."/>
        </authorList>
    </citation>
    <scope>NUCLEOTIDE SEQUENCE</scope>
    <source>
        <strain evidence="13">9284</strain>
    </source>
</reference>
<dbReference type="GO" id="GO:0008270">
    <property type="term" value="F:zinc ion binding"/>
    <property type="evidence" value="ECO:0007669"/>
    <property type="project" value="UniProtKB-KW"/>
</dbReference>
<dbReference type="EMBL" id="JARKIF010000003">
    <property type="protein sequence ID" value="KAJ7644044.1"/>
    <property type="molecule type" value="Genomic_DNA"/>
</dbReference>
<dbReference type="InterPro" id="IPR004181">
    <property type="entry name" value="Znf_MIZ"/>
</dbReference>
<keyword evidence="9" id="KW-0539">Nucleus</keyword>
<sequence length="341" mass="37481">MPVPTSRRKRAARQASSDIDEEAQDTQPRHAQDDDVDDDVDNASQPAKKEKKPAVKKEKGKAPAAKEQKPQLEEDSDSDDAIDIEDFPEQPLDKADCAKIQGFAKDWASVEEVMHNPAHSIAHAAASLAEVAGEEAEDGLAELDRVMKSLLDVQAVMQGHNKVLTDLIQSIATGTPMTNAKEQYLLLVDGMNAEYDGKTTRQKYAKNDQYVDFKEAIYSVDHDGSAMPPITDFIPREDGDESDDDDDVVMGGVTQDLNCPLMRTLLKDPLTSTVCSHSFSGHALREFFGNKRGAISCPATGCNKSFTLAQCKPNPNLARKVKDHERRQARTQDDSDAEEVI</sequence>
<dbReference type="PANTHER" id="PTHR21330:SF1">
    <property type="entry name" value="E3 SUMO-PROTEIN LIGASE NSE2"/>
    <property type="match status" value="1"/>
</dbReference>
<evidence type="ECO:0000256" key="2">
    <source>
        <dbReference type="ARBA" id="ARBA00004718"/>
    </source>
</evidence>
<evidence type="ECO:0000256" key="9">
    <source>
        <dbReference type="ARBA" id="ARBA00023242"/>
    </source>
</evidence>
<evidence type="ECO:0000256" key="3">
    <source>
        <dbReference type="ARBA" id="ARBA00008212"/>
    </source>
</evidence>
<dbReference type="Gene3D" id="3.30.40.10">
    <property type="entry name" value="Zinc/RING finger domain, C3HC4 (zinc finger)"/>
    <property type="match status" value="1"/>
</dbReference>
<keyword evidence="4" id="KW-0808">Transferase</keyword>
<dbReference type="Proteomes" id="UP001221142">
    <property type="component" value="Unassembled WGS sequence"/>
</dbReference>
<dbReference type="GO" id="GO:0061665">
    <property type="term" value="F:SUMO ligase activity"/>
    <property type="evidence" value="ECO:0007669"/>
    <property type="project" value="TreeGrafter"/>
</dbReference>
<comment type="caution">
    <text evidence="13">The sequence shown here is derived from an EMBL/GenBank/DDBJ whole genome shotgun (WGS) entry which is preliminary data.</text>
</comment>
<accession>A0AAD7FX24</accession>
<evidence type="ECO:0000259" key="12">
    <source>
        <dbReference type="PROSITE" id="PS51044"/>
    </source>
</evidence>
<evidence type="ECO:0000256" key="10">
    <source>
        <dbReference type="PROSITE-ProRule" id="PRU00452"/>
    </source>
</evidence>
<comment type="similarity">
    <text evidence="3">Belongs to the NSE2 family.</text>
</comment>
<organism evidence="13 14">
    <name type="scientific">Roridomyces roridus</name>
    <dbReference type="NCBI Taxonomy" id="1738132"/>
    <lineage>
        <taxon>Eukaryota</taxon>
        <taxon>Fungi</taxon>
        <taxon>Dikarya</taxon>
        <taxon>Basidiomycota</taxon>
        <taxon>Agaricomycotina</taxon>
        <taxon>Agaricomycetes</taxon>
        <taxon>Agaricomycetidae</taxon>
        <taxon>Agaricales</taxon>
        <taxon>Marasmiineae</taxon>
        <taxon>Mycenaceae</taxon>
        <taxon>Roridomyces</taxon>
    </lineage>
</organism>
<dbReference type="PANTHER" id="PTHR21330">
    <property type="entry name" value="E3 SUMO-PROTEIN LIGASE NSE2"/>
    <property type="match status" value="1"/>
</dbReference>
<dbReference type="InterPro" id="IPR013083">
    <property type="entry name" value="Znf_RING/FYVE/PHD"/>
</dbReference>
<evidence type="ECO:0000256" key="1">
    <source>
        <dbReference type="ARBA" id="ARBA00004123"/>
    </source>
</evidence>
<evidence type="ECO:0000256" key="5">
    <source>
        <dbReference type="ARBA" id="ARBA00022723"/>
    </source>
</evidence>
<feature type="region of interest" description="Disordered" evidence="11">
    <location>
        <begin position="317"/>
        <end position="341"/>
    </location>
</feature>
<dbReference type="CDD" id="cd16651">
    <property type="entry name" value="SPL-RING_NSE2"/>
    <property type="match status" value="1"/>
</dbReference>
<feature type="non-terminal residue" evidence="13">
    <location>
        <position position="1"/>
    </location>
</feature>
<dbReference type="AlphaFoldDB" id="A0AAD7FX24"/>
<keyword evidence="8" id="KW-0862">Zinc</keyword>
<evidence type="ECO:0000256" key="6">
    <source>
        <dbReference type="ARBA" id="ARBA00022771"/>
    </source>
</evidence>
<feature type="compositionally biased region" description="Basic and acidic residues" evidence="11">
    <location>
        <begin position="52"/>
        <end position="72"/>
    </location>
</feature>
<dbReference type="Pfam" id="PF11789">
    <property type="entry name" value="zf-Nse"/>
    <property type="match status" value="1"/>
</dbReference>
<evidence type="ECO:0000256" key="11">
    <source>
        <dbReference type="SAM" id="MobiDB-lite"/>
    </source>
</evidence>
<feature type="domain" description="SP-RING-type" evidence="12">
    <location>
        <begin position="244"/>
        <end position="326"/>
    </location>
</feature>
<protein>
    <recommendedName>
        <fullName evidence="12">SP-RING-type domain-containing protein</fullName>
    </recommendedName>
</protein>
<gene>
    <name evidence="13" type="ORF">FB45DRAFT_896753</name>
</gene>
<evidence type="ECO:0000313" key="13">
    <source>
        <dbReference type="EMBL" id="KAJ7644044.1"/>
    </source>
</evidence>